<evidence type="ECO:0000313" key="3">
    <source>
        <dbReference type="Proteomes" id="UP000314983"/>
    </source>
</evidence>
<protein>
    <recommendedName>
        <fullName evidence="4">BTB domain-containing protein</fullName>
    </recommendedName>
</protein>
<evidence type="ECO:0008006" key="4">
    <source>
        <dbReference type="Google" id="ProtNLM"/>
    </source>
</evidence>
<reference evidence="2" key="2">
    <citation type="submission" date="2025-08" db="UniProtKB">
        <authorList>
            <consortium name="Ensembl"/>
        </authorList>
    </citation>
    <scope>IDENTIFICATION</scope>
</reference>
<accession>A0AAY5E863</accession>
<dbReference type="Proteomes" id="UP000314983">
    <property type="component" value="Chromosome 9"/>
</dbReference>
<gene>
    <name evidence="2" type="primary">RILPL2</name>
</gene>
<sequence length="175" mass="19855">PLIFISLPMAETDSEKELETVVRKKSLDDEDGEYCNVDDEKGKSDISSVIQERLQERDVEKPKEMFLCLGPEVSVLGLSAVLEFAYTGVISDLNRESLPETQTAAFSLGVPRVLELCKGEEEMKRKQDRQQMEDNRKTSATEQMKVSLQSVRQLWDNRVGCDVKLEAEGRKFHGK</sequence>
<reference evidence="2 3" key="1">
    <citation type="submission" date="2020-05" db="EMBL/GenBank/DDBJ databases">
        <title>Electrophorus electricus (electric eel) genome, fEleEle1, primary haplotype.</title>
        <authorList>
            <person name="Myers G."/>
            <person name="Meyer A."/>
            <person name="Fedrigo O."/>
            <person name="Formenti G."/>
            <person name="Rhie A."/>
            <person name="Tracey A."/>
            <person name="Sims Y."/>
            <person name="Jarvis E.D."/>
        </authorList>
    </citation>
    <scope>NUCLEOTIDE SEQUENCE [LARGE SCALE GENOMIC DNA]</scope>
</reference>
<dbReference type="GeneTree" id="ENSGT00940000177672"/>
<organism evidence="2 3">
    <name type="scientific">Electrophorus electricus</name>
    <name type="common">Electric eel</name>
    <name type="synonym">Gymnotus electricus</name>
    <dbReference type="NCBI Taxonomy" id="8005"/>
    <lineage>
        <taxon>Eukaryota</taxon>
        <taxon>Metazoa</taxon>
        <taxon>Chordata</taxon>
        <taxon>Craniata</taxon>
        <taxon>Vertebrata</taxon>
        <taxon>Euteleostomi</taxon>
        <taxon>Actinopterygii</taxon>
        <taxon>Neopterygii</taxon>
        <taxon>Teleostei</taxon>
        <taxon>Ostariophysi</taxon>
        <taxon>Gymnotiformes</taxon>
        <taxon>Gymnotoidei</taxon>
        <taxon>Gymnotidae</taxon>
        <taxon>Electrophorus</taxon>
    </lineage>
</organism>
<keyword evidence="3" id="KW-1185">Reference proteome</keyword>
<reference evidence="2" key="3">
    <citation type="submission" date="2025-09" db="UniProtKB">
        <authorList>
            <consortium name="Ensembl"/>
        </authorList>
    </citation>
    <scope>IDENTIFICATION</scope>
</reference>
<dbReference type="InterPro" id="IPR011333">
    <property type="entry name" value="SKP1/BTB/POZ_sf"/>
</dbReference>
<dbReference type="Ensembl" id="ENSEEET00000060904.1">
    <property type="protein sequence ID" value="ENSEEEP00000052747.1"/>
    <property type="gene ID" value="ENSEEEG00000026002.1"/>
</dbReference>
<evidence type="ECO:0000256" key="1">
    <source>
        <dbReference type="SAM" id="MobiDB-lite"/>
    </source>
</evidence>
<name>A0AAY5E863_ELEEL</name>
<dbReference type="Gene3D" id="3.30.710.10">
    <property type="entry name" value="Potassium Channel Kv1.1, Chain A"/>
    <property type="match status" value="1"/>
</dbReference>
<feature type="compositionally biased region" description="Basic and acidic residues" evidence="1">
    <location>
        <begin position="121"/>
        <end position="139"/>
    </location>
</feature>
<proteinExistence type="predicted"/>
<dbReference type="AlphaFoldDB" id="A0AAY5E863"/>
<feature type="region of interest" description="Disordered" evidence="1">
    <location>
        <begin position="121"/>
        <end position="143"/>
    </location>
</feature>
<evidence type="ECO:0000313" key="2">
    <source>
        <dbReference type="Ensembl" id="ENSEEEP00000052747.1"/>
    </source>
</evidence>